<dbReference type="RefSeq" id="WP_308439509.1">
    <property type="nucleotide sequence ID" value="NZ_BONM01000010.1"/>
</dbReference>
<organism evidence="3 4">
    <name type="scientific">Cellulomonas marina</name>
    <dbReference type="NCBI Taxonomy" id="988821"/>
    <lineage>
        <taxon>Bacteria</taxon>
        <taxon>Bacillati</taxon>
        <taxon>Actinomycetota</taxon>
        <taxon>Actinomycetes</taxon>
        <taxon>Micrococcales</taxon>
        <taxon>Cellulomonadaceae</taxon>
        <taxon>Cellulomonas</taxon>
    </lineage>
</organism>
<keyword evidence="1" id="KW-0694">RNA-binding</keyword>
<dbReference type="CDD" id="cd00165">
    <property type="entry name" value="S4"/>
    <property type="match status" value="1"/>
</dbReference>
<sequence length="87" mass="9468">MPTTPPADRHLPSPDPGHRDPIRDPIRLGQLLKREDVVETGGDVRALLADDAVRVNGEVEVRRGRQLAPGDVVEVDLPAGVRRLVVP</sequence>
<dbReference type="STRING" id="988821.SAMN05421867_104149"/>
<name>A0A1I0X5I6_9CELL</name>
<reference evidence="4" key="1">
    <citation type="submission" date="2016-10" db="EMBL/GenBank/DDBJ databases">
        <authorList>
            <person name="Varghese N."/>
            <person name="Submissions S."/>
        </authorList>
    </citation>
    <scope>NUCLEOTIDE SEQUENCE [LARGE SCALE GENOMIC DNA]</scope>
    <source>
        <strain evidence="4">CGMCC 4.6945</strain>
    </source>
</reference>
<dbReference type="EMBL" id="FOKA01000004">
    <property type="protein sequence ID" value="SFA96322.1"/>
    <property type="molecule type" value="Genomic_DNA"/>
</dbReference>
<gene>
    <name evidence="3" type="ORF">SAMN05421867_104149</name>
</gene>
<dbReference type="Pfam" id="PF13275">
    <property type="entry name" value="S4_2"/>
    <property type="match status" value="1"/>
</dbReference>
<feature type="compositionally biased region" description="Basic and acidic residues" evidence="2">
    <location>
        <begin position="7"/>
        <end position="28"/>
    </location>
</feature>
<proteinExistence type="predicted"/>
<feature type="region of interest" description="Disordered" evidence="2">
    <location>
        <begin position="1"/>
        <end position="28"/>
    </location>
</feature>
<dbReference type="SUPFAM" id="SSF55174">
    <property type="entry name" value="Alpha-L RNA-binding motif"/>
    <property type="match status" value="1"/>
</dbReference>
<dbReference type="PROSITE" id="PS50889">
    <property type="entry name" value="S4"/>
    <property type="match status" value="1"/>
</dbReference>
<dbReference type="Gene3D" id="3.10.290.10">
    <property type="entry name" value="RNA-binding S4 domain"/>
    <property type="match status" value="1"/>
</dbReference>
<protein>
    <submittedName>
        <fullName evidence="3">Ribosome-associated protein</fullName>
    </submittedName>
</protein>
<keyword evidence="4" id="KW-1185">Reference proteome</keyword>
<dbReference type="Proteomes" id="UP000199012">
    <property type="component" value="Unassembled WGS sequence"/>
</dbReference>
<evidence type="ECO:0000313" key="4">
    <source>
        <dbReference type="Proteomes" id="UP000199012"/>
    </source>
</evidence>
<accession>A0A1I0X5I6</accession>
<dbReference type="AlphaFoldDB" id="A0A1I0X5I6"/>
<dbReference type="InterPro" id="IPR036986">
    <property type="entry name" value="S4_RNA-bd_sf"/>
</dbReference>
<evidence type="ECO:0000256" key="1">
    <source>
        <dbReference type="PROSITE-ProRule" id="PRU00182"/>
    </source>
</evidence>
<evidence type="ECO:0000256" key="2">
    <source>
        <dbReference type="SAM" id="MobiDB-lite"/>
    </source>
</evidence>
<dbReference type="GO" id="GO:0003723">
    <property type="term" value="F:RNA binding"/>
    <property type="evidence" value="ECO:0007669"/>
    <property type="project" value="UniProtKB-KW"/>
</dbReference>
<evidence type="ECO:0000313" key="3">
    <source>
        <dbReference type="EMBL" id="SFA96322.1"/>
    </source>
</evidence>